<evidence type="ECO:0000256" key="1">
    <source>
        <dbReference type="SAM" id="Phobius"/>
    </source>
</evidence>
<protein>
    <submittedName>
        <fullName evidence="2">Uncharacterized protein</fullName>
    </submittedName>
</protein>
<feature type="transmembrane region" description="Helical" evidence="1">
    <location>
        <begin position="18"/>
        <end position="38"/>
    </location>
</feature>
<reference evidence="2" key="2">
    <citation type="journal article" date="2015" name="Fish Shellfish Immunol.">
        <title>Early steps in the European eel (Anguilla anguilla)-Vibrio vulnificus interaction in the gills: Role of the RtxA13 toxin.</title>
        <authorList>
            <person name="Callol A."/>
            <person name="Pajuelo D."/>
            <person name="Ebbesson L."/>
            <person name="Teles M."/>
            <person name="MacKenzie S."/>
            <person name="Amaro C."/>
        </authorList>
    </citation>
    <scope>NUCLEOTIDE SEQUENCE</scope>
</reference>
<sequence>MEFHNVICVYEPPNALTTVAYCNVHNVFYFIFYYYLLLGLS</sequence>
<evidence type="ECO:0000313" key="2">
    <source>
        <dbReference type="EMBL" id="JAH69830.1"/>
    </source>
</evidence>
<name>A0A0E9UXC9_ANGAN</name>
<dbReference type="AlphaFoldDB" id="A0A0E9UXC9"/>
<keyword evidence="1" id="KW-0812">Transmembrane</keyword>
<accession>A0A0E9UXC9</accession>
<dbReference type="EMBL" id="GBXM01038747">
    <property type="protein sequence ID" value="JAH69830.1"/>
    <property type="molecule type" value="Transcribed_RNA"/>
</dbReference>
<reference evidence="2" key="1">
    <citation type="submission" date="2014-11" db="EMBL/GenBank/DDBJ databases">
        <authorList>
            <person name="Amaro Gonzalez C."/>
        </authorList>
    </citation>
    <scope>NUCLEOTIDE SEQUENCE</scope>
</reference>
<organism evidence="2">
    <name type="scientific">Anguilla anguilla</name>
    <name type="common">European freshwater eel</name>
    <name type="synonym">Muraena anguilla</name>
    <dbReference type="NCBI Taxonomy" id="7936"/>
    <lineage>
        <taxon>Eukaryota</taxon>
        <taxon>Metazoa</taxon>
        <taxon>Chordata</taxon>
        <taxon>Craniata</taxon>
        <taxon>Vertebrata</taxon>
        <taxon>Euteleostomi</taxon>
        <taxon>Actinopterygii</taxon>
        <taxon>Neopterygii</taxon>
        <taxon>Teleostei</taxon>
        <taxon>Anguilliformes</taxon>
        <taxon>Anguillidae</taxon>
        <taxon>Anguilla</taxon>
    </lineage>
</organism>
<proteinExistence type="predicted"/>
<keyword evidence="1" id="KW-1133">Transmembrane helix</keyword>
<keyword evidence="1" id="KW-0472">Membrane</keyword>